<dbReference type="InterPro" id="IPR036179">
    <property type="entry name" value="Ig-like_dom_sf"/>
</dbReference>
<dbReference type="PROSITE" id="PS50853">
    <property type="entry name" value="FN3"/>
    <property type="match status" value="1"/>
</dbReference>
<sequence length="375" mass="41528">MPPREDSQEIPSLNAKQRFHIVHSRNNKCFVDSAPETRGVITGGKHNEDLLRPDTLESWVVAIPGYGIVCTSYHPVFNPSLTGVIWDYDIDDLSFNGNLTVATVLKNGHYTEQRSFSITLDGRIVVQGHIRMSSLTLKDIQYTDAGEYFCVASNNIGQDTKAMYFEVQYAPKIKGPVVIYTWEGNPVNITCEVLAYPTARVSWLREGVLLPSSNSSNIKIYNTPFASSLEINPDSESDFGNYNCTAVNSVGQESSEFILVQAETPSSPNIMRVESYSSTAMVEFEEPDSTGGVPILKYKAEWRTTGAETWQTSNFSARDESSESTITIGGLRPETSYVVRLSAINGKGIGESSLPFEFVTQPVPKILGFLKLKWT</sequence>
<reference evidence="7" key="1">
    <citation type="submission" date="2023-07" db="EMBL/GenBank/DDBJ databases">
        <authorList>
            <person name="Stuckert A."/>
        </authorList>
    </citation>
    <scope>NUCLEOTIDE SEQUENCE</scope>
</reference>
<dbReference type="CDD" id="cd00063">
    <property type="entry name" value="FN3"/>
    <property type="match status" value="1"/>
</dbReference>
<evidence type="ECO:0000313" key="8">
    <source>
        <dbReference type="Proteomes" id="UP001176940"/>
    </source>
</evidence>
<dbReference type="InterPro" id="IPR003961">
    <property type="entry name" value="FN3_dom"/>
</dbReference>
<gene>
    <name evidence="7" type="ORF">RIMI_LOCUS10722834</name>
</gene>
<name>A0ABN9LN51_9NEOB</name>
<dbReference type="PROSITE" id="PS50835">
    <property type="entry name" value="IG_LIKE"/>
    <property type="match status" value="2"/>
</dbReference>
<dbReference type="InterPro" id="IPR036116">
    <property type="entry name" value="FN3_sf"/>
</dbReference>
<keyword evidence="3" id="KW-1015">Disulfide bond</keyword>
<keyword evidence="4" id="KW-0393">Immunoglobulin domain</keyword>
<dbReference type="InterPro" id="IPR051170">
    <property type="entry name" value="Neural/epithelial_adhesion"/>
</dbReference>
<dbReference type="InterPro" id="IPR007110">
    <property type="entry name" value="Ig-like_dom"/>
</dbReference>
<keyword evidence="1" id="KW-0732">Signal</keyword>
<dbReference type="Pfam" id="PF00041">
    <property type="entry name" value="fn3"/>
    <property type="match status" value="1"/>
</dbReference>
<evidence type="ECO:0000256" key="3">
    <source>
        <dbReference type="ARBA" id="ARBA00023157"/>
    </source>
</evidence>
<keyword evidence="8" id="KW-1185">Reference proteome</keyword>
<dbReference type="InterPro" id="IPR003599">
    <property type="entry name" value="Ig_sub"/>
</dbReference>
<evidence type="ECO:0000313" key="7">
    <source>
        <dbReference type="EMBL" id="CAJ0945076.1"/>
    </source>
</evidence>
<dbReference type="SUPFAM" id="SSF48726">
    <property type="entry name" value="Immunoglobulin"/>
    <property type="match status" value="2"/>
</dbReference>
<dbReference type="SMART" id="SM00060">
    <property type="entry name" value="FN3"/>
    <property type="match status" value="1"/>
</dbReference>
<dbReference type="InterPro" id="IPR013098">
    <property type="entry name" value="Ig_I-set"/>
</dbReference>
<keyword evidence="2" id="KW-0677">Repeat</keyword>
<dbReference type="InterPro" id="IPR013783">
    <property type="entry name" value="Ig-like_fold"/>
</dbReference>
<dbReference type="PANTHER" id="PTHR12231">
    <property type="entry name" value="CTX-RELATED TYPE I TRANSMEMBRANE PROTEIN"/>
    <property type="match status" value="1"/>
</dbReference>
<dbReference type="SUPFAM" id="SSF49265">
    <property type="entry name" value="Fibronectin type III"/>
    <property type="match status" value="1"/>
</dbReference>
<dbReference type="Pfam" id="PF07679">
    <property type="entry name" value="I-set"/>
    <property type="match status" value="2"/>
</dbReference>
<comment type="caution">
    <text evidence="7">The sequence shown here is derived from an EMBL/GenBank/DDBJ whole genome shotgun (WGS) entry which is preliminary data.</text>
</comment>
<dbReference type="EMBL" id="CAUEEQ010023446">
    <property type="protein sequence ID" value="CAJ0945076.1"/>
    <property type="molecule type" value="Genomic_DNA"/>
</dbReference>
<evidence type="ECO:0000256" key="4">
    <source>
        <dbReference type="ARBA" id="ARBA00023319"/>
    </source>
</evidence>
<evidence type="ECO:0000256" key="2">
    <source>
        <dbReference type="ARBA" id="ARBA00022737"/>
    </source>
</evidence>
<evidence type="ECO:0000259" key="5">
    <source>
        <dbReference type="PROSITE" id="PS50835"/>
    </source>
</evidence>
<proteinExistence type="predicted"/>
<evidence type="ECO:0000259" key="6">
    <source>
        <dbReference type="PROSITE" id="PS50853"/>
    </source>
</evidence>
<dbReference type="SMART" id="SM00408">
    <property type="entry name" value="IGc2"/>
    <property type="match status" value="1"/>
</dbReference>
<dbReference type="SMART" id="SM00409">
    <property type="entry name" value="IG"/>
    <property type="match status" value="2"/>
</dbReference>
<dbReference type="Proteomes" id="UP001176940">
    <property type="component" value="Unassembled WGS sequence"/>
</dbReference>
<dbReference type="PANTHER" id="PTHR12231:SF239">
    <property type="entry name" value="NEURAL CELL ADHESION MOLECULE 1"/>
    <property type="match status" value="1"/>
</dbReference>
<feature type="domain" description="Ig-like" evidence="5">
    <location>
        <begin position="171"/>
        <end position="260"/>
    </location>
</feature>
<dbReference type="Gene3D" id="2.60.40.10">
    <property type="entry name" value="Immunoglobulins"/>
    <property type="match status" value="3"/>
</dbReference>
<feature type="domain" description="Fibronectin type-III" evidence="6">
    <location>
        <begin position="264"/>
        <end position="363"/>
    </location>
</feature>
<accession>A0ABN9LN51</accession>
<protein>
    <submittedName>
        <fullName evidence="7">Uncharacterized protein</fullName>
    </submittedName>
</protein>
<feature type="domain" description="Ig-like" evidence="5">
    <location>
        <begin position="35"/>
        <end position="168"/>
    </location>
</feature>
<evidence type="ECO:0000256" key="1">
    <source>
        <dbReference type="ARBA" id="ARBA00022729"/>
    </source>
</evidence>
<organism evidence="7 8">
    <name type="scientific">Ranitomeya imitator</name>
    <name type="common">mimic poison frog</name>
    <dbReference type="NCBI Taxonomy" id="111125"/>
    <lineage>
        <taxon>Eukaryota</taxon>
        <taxon>Metazoa</taxon>
        <taxon>Chordata</taxon>
        <taxon>Craniata</taxon>
        <taxon>Vertebrata</taxon>
        <taxon>Euteleostomi</taxon>
        <taxon>Amphibia</taxon>
        <taxon>Batrachia</taxon>
        <taxon>Anura</taxon>
        <taxon>Neobatrachia</taxon>
        <taxon>Hyloidea</taxon>
        <taxon>Dendrobatidae</taxon>
        <taxon>Dendrobatinae</taxon>
        <taxon>Ranitomeya</taxon>
    </lineage>
</organism>
<dbReference type="InterPro" id="IPR003598">
    <property type="entry name" value="Ig_sub2"/>
</dbReference>